<feature type="compositionally biased region" description="Low complexity" evidence="1">
    <location>
        <begin position="65"/>
        <end position="81"/>
    </location>
</feature>
<dbReference type="Proteomes" id="UP001259832">
    <property type="component" value="Unassembled WGS sequence"/>
</dbReference>
<protein>
    <submittedName>
        <fullName evidence="3">Uncharacterized protein</fullName>
    </submittedName>
</protein>
<sequence>MHNRGAVGEAVGHILVAVGHILVAVGHILVVEDHILVGSRRSRRSLSVAEAPARQHEAQHKPAKQPQHSSPQPSSGPHMVALGSLRSLSRSLSAIAAMATGEFCKEQHFDHACDVCTL</sequence>
<keyword evidence="2" id="KW-0472">Membrane</keyword>
<evidence type="ECO:0000256" key="2">
    <source>
        <dbReference type="SAM" id="Phobius"/>
    </source>
</evidence>
<keyword evidence="2" id="KW-1133">Transmembrane helix</keyword>
<gene>
    <name evidence="3" type="ORF">P3T76_003746</name>
</gene>
<name>A0AAD9GW83_9STRA</name>
<keyword evidence="2" id="KW-0812">Transmembrane</keyword>
<keyword evidence="4" id="KW-1185">Reference proteome</keyword>
<dbReference type="EMBL" id="JASMQC010000005">
    <property type="protein sequence ID" value="KAK1945213.1"/>
    <property type="molecule type" value="Genomic_DNA"/>
</dbReference>
<comment type="caution">
    <text evidence="3">The sequence shown here is derived from an EMBL/GenBank/DDBJ whole genome shotgun (WGS) entry which is preliminary data.</text>
</comment>
<evidence type="ECO:0000313" key="3">
    <source>
        <dbReference type="EMBL" id="KAK1945213.1"/>
    </source>
</evidence>
<dbReference type="AlphaFoldDB" id="A0AAD9GW83"/>
<accession>A0AAD9GW83</accession>
<evidence type="ECO:0000313" key="4">
    <source>
        <dbReference type="Proteomes" id="UP001259832"/>
    </source>
</evidence>
<proteinExistence type="predicted"/>
<organism evidence="3 4">
    <name type="scientific">Phytophthora citrophthora</name>
    <dbReference type="NCBI Taxonomy" id="4793"/>
    <lineage>
        <taxon>Eukaryota</taxon>
        <taxon>Sar</taxon>
        <taxon>Stramenopiles</taxon>
        <taxon>Oomycota</taxon>
        <taxon>Peronosporomycetes</taxon>
        <taxon>Peronosporales</taxon>
        <taxon>Peronosporaceae</taxon>
        <taxon>Phytophthora</taxon>
    </lineage>
</organism>
<feature type="transmembrane region" description="Helical" evidence="2">
    <location>
        <begin position="12"/>
        <end position="31"/>
    </location>
</feature>
<reference evidence="3" key="1">
    <citation type="submission" date="2023-08" db="EMBL/GenBank/DDBJ databases">
        <title>Reference Genome Resource for the Citrus Pathogen Phytophthora citrophthora.</title>
        <authorList>
            <person name="Moller H."/>
            <person name="Coetzee B."/>
            <person name="Rose L.J."/>
            <person name="Van Niekerk J.M."/>
        </authorList>
    </citation>
    <scope>NUCLEOTIDE SEQUENCE</scope>
    <source>
        <strain evidence="3">STE-U-9442</strain>
    </source>
</reference>
<evidence type="ECO:0000256" key="1">
    <source>
        <dbReference type="SAM" id="MobiDB-lite"/>
    </source>
</evidence>
<feature type="region of interest" description="Disordered" evidence="1">
    <location>
        <begin position="46"/>
        <end position="81"/>
    </location>
</feature>